<dbReference type="OrthoDB" id="9809748at2"/>
<keyword evidence="6 7" id="KW-0961">Cell wall biogenesis/degradation</keyword>
<dbReference type="PANTHER" id="PTHR36699:SF1">
    <property type="entry name" value="L,D-TRANSPEPTIDASE YAFK-RELATED"/>
    <property type="match status" value="1"/>
</dbReference>
<dbReference type="PROSITE" id="PS51257">
    <property type="entry name" value="PROKAR_LIPOPROTEIN"/>
    <property type="match status" value="1"/>
</dbReference>
<dbReference type="Pfam" id="PF03734">
    <property type="entry name" value="YkuD"/>
    <property type="match status" value="1"/>
</dbReference>
<dbReference type="AlphaFoldDB" id="A0A017HK94"/>
<keyword evidence="4 7" id="KW-0133">Cell shape</keyword>
<dbReference type="GO" id="GO:0009252">
    <property type="term" value="P:peptidoglycan biosynthetic process"/>
    <property type="evidence" value="ECO:0007669"/>
    <property type="project" value="UniProtKB-UniPathway"/>
</dbReference>
<gene>
    <name evidence="9" type="ORF">Rumeso_03649</name>
</gene>
<evidence type="ECO:0000256" key="2">
    <source>
        <dbReference type="ARBA" id="ARBA00005992"/>
    </source>
</evidence>
<comment type="caution">
    <text evidence="9">The sequence shown here is derived from an EMBL/GenBank/DDBJ whole genome shotgun (WGS) entry which is preliminary data.</text>
</comment>
<evidence type="ECO:0000256" key="3">
    <source>
        <dbReference type="ARBA" id="ARBA00022679"/>
    </source>
</evidence>
<evidence type="ECO:0000313" key="10">
    <source>
        <dbReference type="Proteomes" id="UP000019666"/>
    </source>
</evidence>
<proteinExistence type="inferred from homology"/>
<evidence type="ECO:0000256" key="5">
    <source>
        <dbReference type="ARBA" id="ARBA00022984"/>
    </source>
</evidence>
<dbReference type="GO" id="GO:0071555">
    <property type="term" value="P:cell wall organization"/>
    <property type="evidence" value="ECO:0007669"/>
    <property type="project" value="UniProtKB-UniRule"/>
</dbReference>
<comment type="similarity">
    <text evidence="2">Belongs to the YkuD family.</text>
</comment>
<dbReference type="GO" id="GO:0004180">
    <property type="term" value="F:carboxypeptidase activity"/>
    <property type="evidence" value="ECO:0007669"/>
    <property type="project" value="UniProtKB-ARBA"/>
</dbReference>
<keyword evidence="5 7" id="KW-0573">Peptidoglycan synthesis</keyword>
<reference evidence="9 10" key="1">
    <citation type="submission" date="2013-02" db="EMBL/GenBank/DDBJ databases">
        <authorList>
            <person name="Fiebig A."/>
            <person name="Goeker M."/>
            <person name="Klenk H.-P.P."/>
        </authorList>
    </citation>
    <scope>NUCLEOTIDE SEQUENCE [LARGE SCALE GENOMIC DNA]</scope>
    <source>
        <strain evidence="9 10">DSM 19309</strain>
    </source>
</reference>
<dbReference type="GO" id="GO:0016740">
    <property type="term" value="F:transferase activity"/>
    <property type="evidence" value="ECO:0007669"/>
    <property type="project" value="UniProtKB-KW"/>
</dbReference>
<sequence length="173" mass="18376">MISRRILLAGGAALTGLSACGMTPTTSKLRTGQHPQVTSLVVQKSKRRLLLLDRGAEIASFGIALGRNPVGPKEREGDGRTPEGSYYITRLNPNSHYHLALGISYPSTLDVAHARARGVSPGGDIFIHGQPEGVTGAQRIQGDWTAGCIAVSNQEIERIYALVQPGTPILIQA</sequence>
<evidence type="ECO:0000313" key="9">
    <source>
        <dbReference type="EMBL" id="EYD74786.1"/>
    </source>
</evidence>
<keyword evidence="3" id="KW-0808">Transferase</keyword>
<name>A0A017HK94_9RHOB</name>
<dbReference type="InterPro" id="IPR005490">
    <property type="entry name" value="LD_TPept_cat_dom"/>
</dbReference>
<dbReference type="EMBL" id="AOSK01000106">
    <property type="protein sequence ID" value="EYD74786.1"/>
    <property type="molecule type" value="Genomic_DNA"/>
</dbReference>
<dbReference type="STRING" id="442562.Rumeso_03649"/>
<dbReference type="PROSITE" id="PS52029">
    <property type="entry name" value="LD_TPASE"/>
    <property type="match status" value="1"/>
</dbReference>
<dbReference type="SUPFAM" id="SSF141523">
    <property type="entry name" value="L,D-transpeptidase catalytic domain-like"/>
    <property type="match status" value="1"/>
</dbReference>
<dbReference type="RefSeq" id="WP_037281091.1">
    <property type="nucleotide sequence ID" value="NZ_KK088580.1"/>
</dbReference>
<evidence type="ECO:0000259" key="8">
    <source>
        <dbReference type="PROSITE" id="PS52029"/>
    </source>
</evidence>
<feature type="active site" description="Nucleophile" evidence="7">
    <location>
        <position position="148"/>
    </location>
</feature>
<evidence type="ECO:0000256" key="7">
    <source>
        <dbReference type="PROSITE-ProRule" id="PRU01373"/>
    </source>
</evidence>
<dbReference type="InterPro" id="IPR038063">
    <property type="entry name" value="Transpep_catalytic_dom"/>
</dbReference>
<comment type="pathway">
    <text evidence="1 7">Cell wall biogenesis; peptidoglycan biosynthesis.</text>
</comment>
<evidence type="ECO:0000256" key="1">
    <source>
        <dbReference type="ARBA" id="ARBA00004752"/>
    </source>
</evidence>
<dbReference type="GO" id="GO:0008360">
    <property type="term" value="P:regulation of cell shape"/>
    <property type="evidence" value="ECO:0007669"/>
    <property type="project" value="UniProtKB-UniRule"/>
</dbReference>
<dbReference type="CDD" id="cd16913">
    <property type="entry name" value="YkuD_like"/>
    <property type="match status" value="1"/>
</dbReference>
<protein>
    <submittedName>
        <fullName evidence="9">ErfK/YbiS/YcfS/YnhG family protein</fullName>
    </submittedName>
</protein>
<organism evidence="9 10">
    <name type="scientific">Rubellimicrobium mesophilum DSM 19309</name>
    <dbReference type="NCBI Taxonomy" id="442562"/>
    <lineage>
        <taxon>Bacteria</taxon>
        <taxon>Pseudomonadati</taxon>
        <taxon>Pseudomonadota</taxon>
        <taxon>Alphaproteobacteria</taxon>
        <taxon>Rhodobacterales</taxon>
        <taxon>Roseobacteraceae</taxon>
        <taxon>Rubellimicrobium</taxon>
    </lineage>
</organism>
<accession>A0A017HK94</accession>
<dbReference type="Gene3D" id="2.40.440.10">
    <property type="entry name" value="L,D-transpeptidase catalytic domain-like"/>
    <property type="match status" value="1"/>
</dbReference>
<dbReference type="Proteomes" id="UP000019666">
    <property type="component" value="Unassembled WGS sequence"/>
</dbReference>
<dbReference type="PANTHER" id="PTHR36699">
    <property type="entry name" value="LD-TRANSPEPTIDASE"/>
    <property type="match status" value="1"/>
</dbReference>
<dbReference type="UniPathway" id="UPA00219"/>
<feature type="domain" description="L,D-TPase catalytic" evidence="8">
    <location>
        <begin position="38"/>
        <end position="172"/>
    </location>
</feature>
<evidence type="ECO:0000256" key="4">
    <source>
        <dbReference type="ARBA" id="ARBA00022960"/>
    </source>
</evidence>
<evidence type="ECO:0000256" key="6">
    <source>
        <dbReference type="ARBA" id="ARBA00023316"/>
    </source>
</evidence>
<dbReference type="PATRIC" id="fig|442562.3.peg.3594"/>
<feature type="active site" description="Proton donor/acceptor" evidence="7">
    <location>
        <position position="128"/>
    </location>
</feature>
<dbReference type="HOGENOM" id="CLU_102842_0_1_5"/>
<keyword evidence="10" id="KW-1185">Reference proteome</keyword>